<feature type="transmembrane region" description="Helical" evidence="8">
    <location>
        <begin position="333"/>
        <end position="351"/>
    </location>
</feature>
<evidence type="ECO:0000313" key="9">
    <source>
        <dbReference type="EMBL" id="NGM22974.1"/>
    </source>
</evidence>
<keyword evidence="6" id="KW-0813">Transport</keyword>
<feature type="transmembrane region" description="Helical" evidence="8">
    <location>
        <begin position="309"/>
        <end position="326"/>
    </location>
</feature>
<dbReference type="GO" id="GO:0055085">
    <property type="term" value="P:transmembrane transport"/>
    <property type="evidence" value="ECO:0007669"/>
    <property type="project" value="InterPro"/>
</dbReference>
<dbReference type="GO" id="GO:0010043">
    <property type="term" value="P:response to zinc ion"/>
    <property type="evidence" value="ECO:0007669"/>
    <property type="project" value="TreeGrafter"/>
</dbReference>
<keyword evidence="10" id="KW-1185">Reference proteome</keyword>
<feature type="transmembrane region" description="Helical" evidence="8">
    <location>
        <begin position="102"/>
        <end position="121"/>
    </location>
</feature>
<comment type="similarity">
    <text evidence="2 6">Belongs to the ABC-3 integral membrane protein family.</text>
</comment>
<feature type="compositionally biased region" description="Low complexity" evidence="7">
    <location>
        <begin position="27"/>
        <end position="41"/>
    </location>
</feature>
<evidence type="ECO:0000256" key="5">
    <source>
        <dbReference type="ARBA" id="ARBA00023136"/>
    </source>
</evidence>
<dbReference type="PANTHER" id="PTHR30477">
    <property type="entry name" value="ABC-TRANSPORTER METAL-BINDING PROTEIN"/>
    <property type="match status" value="1"/>
</dbReference>
<evidence type="ECO:0000256" key="8">
    <source>
        <dbReference type="SAM" id="Phobius"/>
    </source>
</evidence>
<dbReference type="Gene3D" id="1.10.3470.10">
    <property type="entry name" value="ABC transporter involved in vitamin B12 uptake, BtuC"/>
    <property type="match status" value="1"/>
</dbReference>
<feature type="transmembrane region" description="Helical" evidence="8">
    <location>
        <begin position="154"/>
        <end position="172"/>
    </location>
</feature>
<reference evidence="9 10" key="2">
    <citation type="submission" date="2020-03" db="EMBL/GenBank/DDBJ databases">
        <title>Roseomonas stagni sp. nov., isolated from pond water in Japan.</title>
        <authorList>
            <person name="Furuhata K."/>
            <person name="Miyamoto H."/>
            <person name="Goto K."/>
        </authorList>
    </citation>
    <scope>NUCLEOTIDE SEQUENCE [LARGE SCALE GENOMIC DNA]</scope>
    <source>
        <strain evidence="9 10">PeD5</strain>
    </source>
</reference>
<proteinExistence type="inferred from homology"/>
<feature type="region of interest" description="Disordered" evidence="7">
    <location>
        <begin position="1"/>
        <end position="83"/>
    </location>
</feature>
<keyword evidence="3 6" id="KW-0812">Transmembrane</keyword>
<keyword evidence="5 8" id="KW-0472">Membrane</keyword>
<evidence type="ECO:0000256" key="3">
    <source>
        <dbReference type="ARBA" id="ARBA00022692"/>
    </source>
</evidence>
<dbReference type="Pfam" id="PF00950">
    <property type="entry name" value="ABC-3"/>
    <property type="match status" value="2"/>
</dbReference>
<feature type="transmembrane region" description="Helical" evidence="8">
    <location>
        <begin position="285"/>
        <end position="303"/>
    </location>
</feature>
<feature type="transmembrane region" description="Helical" evidence="8">
    <location>
        <begin position="130"/>
        <end position="148"/>
    </location>
</feature>
<dbReference type="InterPro" id="IPR001626">
    <property type="entry name" value="ABC_TroCD"/>
</dbReference>
<dbReference type="SUPFAM" id="SSF81345">
    <property type="entry name" value="ABC transporter involved in vitamin B12 uptake, BtuC"/>
    <property type="match status" value="1"/>
</dbReference>
<comment type="subcellular location">
    <subcellularLocation>
        <location evidence="6">Cell membrane</location>
        <topology evidence="6">Multi-pass membrane protein</topology>
    </subcellularLocation>
    <subcellularLocation>
        <location evidence="1">Membrane</location>
        <topology evidence="1">Multi-pass membrane protein</topology>
    </subcellularLocation>
</comment>
<evidence type="ECO:0000256" key="7">
    <source>
        <dbReference type="SAM" id="MobiDB-lite"/>
    </source>
</evidence>
<sequence length="399" mass="39574">MAGAARTRGPRGRPCAPDAARRRRGAPCRPGAPRGGASSAGRRGDGHRLRRPAGGPGRARPAAGGGGAAAARTLRPAGQPACPGGEAPVTIRDFLMLDLPPLLAALMAGATCGLLGSFLVLRRESLVGDALSHAVLPGIVLGFAITGARSGLPMLAGAMVAGLLAVVLISVVQRAARLDPGAAIGAIFTTFFAVGLVLMETTGARSVDLDLDCVLFGQLETLVWAQAEGLHSLVDPAALEGLPRQLGLLAGVGIVVAVVVAVLWRPLKLICFDPGYAAALGMPSRALEFGLALLVAAAAVAAFESVGSILVVAMLVCPAAALRLMTDRYGAQVLGGAALGAALGGVGYALAGPVPAALGLELSLNAAGVIGTLGGLMVAAAALVRAGVTRGRQGRAAVA</sequence>
<dbReference type="InterPro" id="IPR037294">
    <property type="entry name" value="ABC_BtuC-like"/>
</dbReference>
<feature type="transmembrane region" description="Helical" evidence="8">
    <location>
        <begin position="246"/>
        <end position="264"/>
    </location>
</feature>
<accession>A0A6M1LTT7</accession>
<feature type="transmembrane region" description="Helical" evidence="8">
    <location>
        <begin position="181"/>
        <end position="199"/>
    </location>
</feature>
<comment type="caution">
    <text evidence="9">The sequence shown here is derived from an EMBL/GenBank/DDBJ whole genome shotgun (WGS) entry which is preliminary data.</text>
</comment>
<feature type="compositionally biased region" description="Low complexity" evidence="7">
    <location>
        <begin position="1"/>
        <end position="18"/>
    </location>
</feature>
<evidence type="ECO:0000256" key="4">
    <source>
        <dbReference type="ARBA" id="ARBA00022989"/>
    </source>
</evidence>
<organism evidence="9 10">
    <name type="scientific">Falsiroseomonas algicola</name>
    <dbReference type="NCBI Taxonomy" id="2716930"/>
    <lineage>
        <taxon>Bacteria</taxon>
        <taxon>Pseudomonadati</taxon>
        <taxon>Pseudomonadota</taxon>
        <taxon>Alphaproteobacteria</taxon>
        <taxon>Acetobacterales</taxon>
        <taxon>Roseomonadaceae</taxon>
        <taxon>Falsiroseomonas</taxon>
    </lineage>
</organism>
<feature type="transmembrane region" description="Helical" evidence="8">
    <location>
        <begin position="363"/>
        <end position="384"/>
    </location>
</feature>
<dbReference type="PANTHER" id="PTHR30477:SF0">
    <property type="entry name" value="METAL TRANSPORT SYSTEM MEMBRANE PROTEIN TM_0125-RELATED"/>
    <property type="match status" value="1"/>
</dbReference>
<feature type="compositionally biased region" description="Low complexity" evidence="7">
    <location>
        <begin position="69"/>
        <end position="78"/>
    </location>
</feature>
<protein>
    <submittedName>
        <fullName evidence="9">Metal ABC transporter permease</fullName>
    </submittedName>
</protein>
<evidence type="ECO:0000256" key="6">
    <source>
        <dbReference type="RuleBase" id="RU003943"/>
    </source>
</evidence>
<name>A0A6M1LTT7_9PROT</name>
<gene>
    <name evidence="9" type="ORF">G3576_23380</name>
</gene>
<evidence type="ECO:0000313" key="10">
    <source>
        <dbReference type="Proteomes" id="UP000475385"/>
    </source>
</evidence>
<evidence type="ECO:0000256" key="1">
    <source>
        <dbReference type="ARBA" id="ARBA00004141"/>
    </source>
</evidence>
<dbReference type="Proteomes" id="UP000475385">
    <property type="component" value="Unassembled WGS sequence"/>
</dbReference>
<reference evidence="9 10" key="1">
    <citation type="submission" date="2020-02" db="EMBL/GenBank/DDBJ databases">
        <authorList>
            <person name="Kim H.M."/>
            <person name="Jeon C.O."/>
        </authorList>
    </citation>
    <scope>NUCLEOTIDE SEQUENCE [LARGE SCALE GENOMIC DNA]</scope>
    <source>
        <strain evidence="9 10">PeD5</strain>
    </source>
</reference>
<dbReference type="GO" id="GO:0043190">
    <property type="term" value="C:ATP-binding cassette (ABC) transporter complex"/>
    <property type="evidence" value="ECO:0007669"/>
    <property type="project" value="InterPro"/>
</dbReference>
<dbReference type="EMBL" id="JAAIKB010000012">
    <property type="protein sequence ID" value="NGM22974.1"/>
    <property type="molecule type" value="Genomic_DNA"/>
</dbReference>
<evidence type="ECO:0000256" key="2">
    <source>
        <dbReference type="ARBA" id="ARBA00008034"/>
    </source>
</evidence>
<keyword evidence="4 8" id="KW-1133">Transmembrane helix</keyword>
<dbReference type="AlphaFoldDB" id="A0A6M1LTT7"/>